<dbReference type="InterPro" id="IPR029062">
    <property type="entry name" value="Class_I_gatase-like"/>
</dbReference>
<reference evidence="8 9" key="1">
    <citation type="submission" date="2021-03" db="EMBL/GenBank/DDBJ databases">
        <title>Genomic and phenotypic characterization of Chloracidobacterium isolates provides evidence for multiple species.</title>
        <authorList>
            <person name="Saini M.K."/>
            <person name="Costas A.M.G."/>
            <person name="Tank M."/>
            <person name="Bryant D.A."/>
        </authorList>
    </citation>
    <scope>NUCLEOTIDE SEQUENCE [LARGE SCALE GENOMIC DNA]</scope>
    <source>
        <strain evidence="8 9">N</strain>
    </source>
</reference>
<proteinExistence type="inferred from homology"/>
<evidence type="ECO:0000259" key="6">
    <source>
        <dbReference type="Pfam" id="PF02016"/>
    </source>
</evidence>
<dbReference type="InterPro" id="IPR003507">
    <property type="entry name" value="S66_fam"/>
</dbReference>
<dbReference type="Pfam" id="PF17676">
    <property type="entry name" value="Peptidase_S66C"/>
    <property type="match status" value="1"/>
</dbReference>
<evidence type="ECO:0000256" key="5">
    <source>
        <dbReference type="ARBA" id="ARBA00022825"/>
    </source>
</evidence>
<gene>
    <name evidence="8" type="ORF">J8C05_05475</name>
</gene>
<sequence length="304" mass="33186">MVKPPALKPGDMIGVIAPASNVRMDWLTAGVRELERLGFRVIHRPDIGAKERYTAGTLRRRLDELHTLWTNPEVKAIVAARGGYGTMHLLPHIEAARLRAQPKIFVGYSDLTALHLFLHRACDLVTFHGPMVAKDFSAGPTHYDWDSFQRLVMNAQPAGKLTSPHVETLIGGTATGRLVGGCLSLVAALVGTPWQLATEGAILFLEDTATKPYQIDRLLQQLWLAGQLDRVAGFVFGEMSDCVQHPDQGYQLAEVIHDLIRPVGVPALYGWRSGHSEVGNLTLPFGVRARLEAGALDILEAAVA</sequence>
<dbReference type="RefSeq" id="WP_211423146.1">
    <property type="nucleotide sequence ID" value="NZ_CP072642.1"/>
</dbReference>
<keyword evidence="2" id="KW-0121">Carboxypeptidase</keyword>
<comment type="similarity">
    <text evidence="1">Belongs to the peptidase S66 family.</text>
</comment>
<dbReference type="EMBL" id="CP072642">
    <property type="protein sequence ID" value="QUV94887.1"/>
    <property type="molecule type" value="Genomic_DNA"/>
</dbReference>
<feature type="domain" description="LD-carboxypeptidase N-terminal" evidence="6">
    <location>
        <begin position="13"/>
        <end position="129"/>
    </location>
</feature>
<keyword evidence="5" id="KW-0720">Serine protease</keyword>
<dbReference type="InterPro" id="IPR027478">
    <property type="entry name" value="LdcA_N"/>
</dbReference>
<dbReference type="SUPFAM" id="SSF52317">
    <property type="entry name" value="Class I glutamine amidotransferase-like"/>
    <property type="match status" value="1"/>
</dbReference>
<evidence type="ECO:0000259" key="7">
    <source>
        <dbReference type="Pfam" id="PF17676"/>
    </source>
</evidence>
<evidence type="ECO:0000256" key="3">
    <source>
        <dbReference type="ARBA" id="ARBA00022670"/>
    </source>
</evidence>
<evidence type="ECO:0000256" key="1">
    <source>
        <dbReference type="ARBA" id="ARBA00010233"/>
    </source>
</evidence>
<feature type="domain" description="LD-carboxypeptidase C-terminal" evidence="7">
    <location>
        <begin position="175"/>
        <end position="291"/>
    </location>
</feature>
<organism evidence="8 9">
    <name type="scientific">Chloracidobacterium sp. N</name>
    <dbReference type="NCBI Taxonomy" id="2821540"/>
    <lineage>
        <taxon>Bacteria</taxon>
        <taxon>Pseudomonadati</taxon>
        <taxon>Acidobacteriota</taxon>
        <taxon>Terriglobia</taxon>
        <taxon>Terriglobales</taxon>
        <taxon>Acidobacteriaceae</taxon>
        <taxon>Chloracidobacterium</taxon>
        <taxon>Chloracidobacterium aggregatum</taxon>
    </lineage>
</organism>
<evidence type="ECO:0000256" key="2">
    <source>
        <dbReference type="ARBA" id="ARBA00022645"/>
    </source>
</evidence>
<dbReference type="InterPro" id="IPR027461">
    <property type="entry name" value="Carboxypeptidase_A_C_sf"/>
</dbReference>
<protein>
    <submittedName>
        <fullName evidence="8">LD-carboxypeptidase</fullName>
    </submittedName>
</protein>
<evidence type="ECO:0000313" key="9">
    <source>
        <dbReference type="Proteomes" id="UP000677668"/>
    </source>
</evidence>
<accession>A0ABX8B1L0</accession>
<dbReference type="InterPro" id="IPR040921">
    <property type="entry name" value="Peptidase_S66C"/>
</dbReference>
<dbReference type="SUPFAM" id="SSF141986">
    <property type="entry name" value="LD-carboxypeptidase A C-terminal domain-like"/>
    <property type="match status" value="1"/>
</dbReference>
<keyword evidence="4" id="KW-0378">Hydrolase</keyword>
<dbReference type="Pfam" id="PF02016">
    <property type="entry name" value="Peptidase_S66"/>
    <property type="match status" value="1"/>
</dbReference>
<name>A0ABX8B1L0_9BACT</name>
<dbReference type="PIRSF" id="PIRSF028757">
    <property type="entry name" value="LD-carboxypeptidase"/>
    <property type="match status" value="1"/>
</dbReference>
<keyword evidence="9" id="KW-1185">Reference proteome</keyword>
<evidence type="ECO:0000256" key="4">
    <source>
        <dbReference type="ARBA" id="ARBA00022801"/>
    </source>
</evidence>
<dbReference type="Gene3D" id="3.50.30.60">
    <property type="entry name" value="LD-carboxypeptidase A C-terminal domain-like"/>
    <property type="match status" value="1"/>
</dbReference>
<dbReference type="Gene3D" id="3.40.50.10740">
    <property type="entry name" value="Class I glutamine amidotransferase-like"/>
    <property type="match status" value="1"/>
</dbReference>
<dbReference type="PANTHER" id="PTHR30237">
    <property type="entry name" value="MURAMOYLTETRAPEPTIDE CARBOXYPEPTIDASE"/>
    <property type="match status" value="1"/>
</dbReference>
<dbReference type="CDD" id="cd07025">
    <property type="entry name" value="Peptidase_S66"/>
    <property type="match status" value="1"/>
</dbReference>
<evidence type="ECO:0000313" key="8">
    <source>
        <dbReference type="EMBL" id="QUV94887.1"/>
    </source>
</evidence>
<dbReference type="PANTHER" id="PTHR30237:SF2">
    <property type="entry name" value="MUREIN TETRAPEPTIDE CARBOXYPEPTIDASE"/>
    <property type="match status" value="1"/>
</dbReference>
<dbReference type="InterPro" id="IPR040449">
    <property type="entry name" value="Peptidase_S66_N"/>
</dbReference>
<keyword evidence="3" id="KW-0645">Protease</keyword>
<dbReference type="Proteomes" id="UP000677668">
    <property type="component" value="Chromosome 1"/>
</dbReference>